<dbReference type="CDD" id="cd00609">
    <property type="entry name" value="AAT_like"/>
    <property type="match status" value="1"/>
</dbReference>
<dbReference type="GO" id="GO:0030170">
    <property type="term" value="F:pyridoxal phosphate binding"/>
    <property type="evidence" value="ECO:0007669"/>
    <property type="project" value="InterPro"/>
</dbReference>
<evidence type="ECO:0000313" key="2">
    <source>
        <dbReference type="EMBL" id="RNB45645.1"/>
    </source>
</evidence>
<proteinExistence type="predicted"/>
<sequence length="358" mass="36640">MPGTPAPPFGSPRLRAEIADHLRQARGVACSPDDIVVTAGTSDAIALLASAIDAIVEGTPRVAVEHPGYPSARRVLARRGAVRTVPVAVDDDGIDVAALAAIRPAPHAAMVTPSHQYPLGGRLPVAARLALLDWAEASGALVIEDDYDSEFRHLGAPLPALASLDRGGRVVLVGSFSKVLTPWVRLGYLVLPANPGLRAAVAAVRDDETCPVPGIAQEAIAALLASGAVRRHIAAARRDYAHRRRLVLEVLSGIEQAPLAGLDGGLHAVVHLPDHAAAAAVVARLEADGIAVAALGEYSAVPGAGPAGIVLGYAAPGDTRLAEALDAVRRVVLATLAGDGSRDTRAGGELERGPRTGG</sequence>
<dbReference type="AlphaFoldDB" id="A0A3M8A4Z7"/>
<evidence type="ECO:0000259" key="1">
    <source>
        <dbReference type="Pfam" id="PF00155"/>
    </source>
</evidence>
<name>A0A3M8A4Z7_9MICO</name>
<dbReference type="Proteomes" id="UP000275048">
    <property type="component" value="Unassembled WGS sequence"/>
</dbReference>
<organism evidence="2 3">
    <name type="scientific">Agromyces tardus</name>
    <dbReference type="NCBI Taxonomy" id="2583849"/>
    <lineage>
        <taxon>Bacteria</taxon>
        <taxon>Bacillati</taxon>
        <taxon>Actinomycetota</taxon>
        <taxon>Actinomycetes</taxon>
        <taxon>Micrococcales</taxon>
        <taxon>Microbacteriaceae</taxon>
        <taxon>Agromyces</taxon>
    </lineage>
</organism>
<accession>A0A3M8A4Z7</accession>
<gene>
    <name evidence="2" type="ORF">EDM22_15710</name>
</gene>
<dbReference type="InterPro" id="IPR051446">
    <property type="entry name" value="HTH_trans_reg/aminotransferase"/>
</dbReference>
<keyword evidence="2" id="KW-0032">Aminotransferase</keyword>
<protein>
    <submittedName>
        <fullName evidence="2">PLP-dependent aminotransferase family protein</fullName>
    </submittedName>
</protein>
<comment type="caution">
    <text evidence="2">The sequence shown here is derived from an EMBL/GenBank/DDBJ whole genome shotgun (WGS) entry which is preliminary data.</text>
</comment>
<dbReference type="Gene3D" id="3.40.640.10">
    <property type="entry name" value="Type I PLP-dependent aspartate aminotransferase-like (Major domain)"/>
    <property type="match status" value="1"/>
</dbReference>
<dbReference type="PANTHER" id="PTHR46577:SF1">
    <property type="entry name" value="HTH-TYPE TRANSCRIPTIONAL REGULATORY PROTEIN GABR"/>
    <property type="match status" value="1"/>
</dbReference>
<evidence type="ECO:0000313" key="3">
    <source>
        <dbReference type="Proteomes" id="UP000275048"/>
    </source>
</evidence>
<dbReference type="EMBL" id="RHHB01000044">
    <property type="protein sequence ID" value="RNB45645.1"/>
    <property type="molecule type" value="Genomic_DNA"/>
</dbReference>
<dbReference type="SUPFAM" id="SSF53383">
    <property type="entry name" value="PLP-dependent transferases"/>
    <property type="match status" value="1"/>
</dbReference>
<feature type="domain" description="Aminotransferase class I/classII large" evidence="1">
    <location>
        <begin position="7"/>
        <end position="300"/>
    </location>
</feature>
<dbReference type="Pfam" id="PF00155">
    <property type="entry name" value="Aminotran_1_2"/>
    <property type="match status" value="1"/>
</dbReference>
<dbReference type="PANTHER" id="PTHR46577">
    <property type="entry name" value="HTH-TYPE TRANSCRIPTIONAL REGULATORY PROTEIN GABR"/>
    <property type="match status" value="1"/>
</dbReference>
<dbReference type="InterPro" id="IPR015421">
    <property type="entry name" value="PyrdxlP-dep_Trfase_major"/>
</dbReference>
<keyword evidence="2" id="KW-0808">Transferase</keyword>
<keyword evidence="3" id="KW-1185">Reference proteome</keyword>
<dbReference type="GO" id="GO:0008483">
    <property type="term" value="F:transaminase activity"/>
    <property type="evidence" value="ECO:0007669"/>
    <property type="project" value="UniProtKB-KW"/>
</dbReference>
<dbReference type="InterPro" id="IPR015424">
    <property type="entry name" value="PyrdxlP-dep_Trfase"/>
</dbReference>
<reference evidence="2 3" key="1">
    <citation type="submission" date="2018-10" db="EMBL/GenBank/DDBJ databases">
        <title>Isolation, diversity and antibacterial activity of antinobacteria from the wheat rhizosphere soil.</title>
        <authorList>
            <person name="Sun T."/>
        </authorList>
    </citation>
    <scope>NUCLEOTIDE SEQUENCE [LARGE SCALE GENOMIC DNA]</scope>
    <source>
        <strain evidence="2 3">SJ-23</strain>
    </source>
</reference>
<dbReference type="InterPro" id="IPR004839">
    <property type="entry name" value="Aminotransferase_I/II_large"/>
</dbReference>